<keyword evidence="2" id="KW-0472">Membrane</keyword>
<dbReference type="EMBL" id="JAXAVX010000001">
    <property type="protein sequence ID" value="MDX8149981.1"/>
    <property type="molecule type" value="Genomic_DNA"/>
</dbReference>
<feature type="compositionally biased region" description="Low complexity" evidence="1">
    <location>
        <begin position="51"/>
        <end position="77"/>
    </location>
</feature>
<accession>A0ABU4VDW1</accession>
<comment type="caution">
    <text evidence="4">The sequence shown here is derived from an EMBL/GenBank/DDBJ whole genome shotgun (WGS) entry which is preliminary data.</text>
</comment>
<feature type="signal peptide" evidence="3">
    <location>
        <begin position="1"/>
        <end position="39"/>
    </location>
</feature>
<reference evidence="4 5" key="1">
    <citation type="submission" date="2023-11" db="EMBL/GenBank/DDBJ databases">
        <authorList>
            <person name="Xu M."/>
            <person name="Jiang T."/>
        </authorList>
    </citation>
    <scope>NUCLEOTIDE SEQUENCE [LARGE SCALE GENOMIC DNA]</scope>
    <source>
        <strain evidence="4 5">SD</strain>
    </source>
</reference>
<evidence type="ECO:0000313" key="5">
    <source>
        <dbReference type="Proteomes" id="UP001277761"/>
    </source>
</evidence>
<evidence type="ECO:0000256" key="1">
    <source>
        <dbReference type="SAM" id="MobiDB-lite"/>
    </source>
</evidence>
<keyword evidence="2" id="KW-0812">Transmembrane</keyword>
<keyword evidence="2" id="KW-1133">Transmembrane helix</keyword>
<name>A0ABU4VDW1_9ACTN</name>
<feature type="transmembrane region" description="Helical" evidence="2">
    <location>
        <begin position="333"/>
        <end position="353"/>
    </location>
</feature>
<feature type="chain" id="PRO_5046905238" evidence="3">
    <location>
        <begin position="40"/>
        <end position="359"/>
    </location>
</feature>
<sequence>MPESAPHLWSSTTRLRSRAGGVLLAASLGVLAFTGSAAAQVGQQYQPPTVTVTTTVTTPDDRGGTPTITTTPTTPTTPDDRGGDTGGDDDGRTDDGGTGDGTGNGTGSGTGNGTARGAGVANGSAGAPIAARPIVFASFGIIPREVRDDVERALREGGIFYRFVEVDRERLDAFLESDLARRIAGSESPRAIGRATAEALSEDGADADAVREALFPDAPDDITPLIAAVLAYGPKETTAHRRFLHGVGVGLRREEVPGVFVERRDTKPSHIDEFEKRRVPVVDDIDTRAGRERLVRLLLRQAPETADYAPVPVSATASPASFVKGDGSSPTGVIAAGGLALLAIVMLSGNAIVRRFRHS</sequence>
<proteinExistence type="predicted"/>
<keyword evidence="3" id="KW-0732">Signal</keyword>
<evidence type="ECO:0000313" key="4">
    <source>
        <dbReference type="EMBL" id="MDX8149981.1"/>
    </source>
</evidence>
<feature type="compositionally biased region" description="Basic and acidic residues" evidence="1">
    <location>
        <begin position="78"/>
        <end position="95"/>
    </location>
</feature>
<feature type="region of interest" description="Disordered" evidence="1">
    <location>
        <begin position="51"/>
        <end position="115"/>
    </location>
</feature>
<dbReference type="Proteomes" id="UP001277761">
    <property type="component" value="Unassembled WGS sequence"/>
</dbReference>
<feature type="compositionally biased region" description="Gly residues" evidence="1">
    <location>
        <begin position="96"/>
        <end position="115"/>
    </location>
</feature>
<gene>
    <name evidence="4" type="ORF">SK069_00105</name>
</gene>
<dbReference type="RefSeq" id="WP_319952134.1">
    <property type="nucleotide sequence ID" value="NZ_JAXAVX010000001.1"/>
</dbReference>
<evidence type="ECO:0000256" key="3">
    <source>
        <dbReference type="SAM" id="SignalP"/>
    </source>
</evidence>
<organism evidence="4 5">
    <name type="scientific">Patulibacter brassicae</name>
    <dbReference type="NCBI Taxonomy" id="1705717"/>
    <lineage>
        <taxon>Bacteria</taxon>
        <taxon>Bacillati</taxon>
        <taxon>Actinomycetota</taxon>
        <taxon>Thermoleophilia</taxon>
        <taxon>Solirubrobacterales</taxon>
        <taxon>Patulibacteraceae</taxon>
        <taxon>Patulibacter</taxon>
    </lineage>
</organism>
<evidence type="ECO:0000256" key="2">
    <source>
        <dbReference type="SAM" id="Phobius"/>
    </source>
</evidence>
<keyword evidence="5" id="KW-1185">Reference proteome</keyword>
<protein>
    <submittedName>
        <fullName evidence="4">Uncharacterized protein</fullName>
    </submittedName>
</protein>